<evidence type="ECO:0000313" key="8">
    <source>
        <dbReference type="Proteomes" id="UP000237246"/>
    </source>
</evidence>
<dbReference type="GO" id="GO:0015193">
    <property type="term" value="F:L-proline transmembrane transporter activity"/>
    <property type="evidence" value="ECO:0007669"/>
    <property type="project" value="TreeGrafter"/>
</dbReference>
<dbReference type="Pfam" id="PF01490">
    <property type="entry name" value="Aa_trans"/>
    <property type="match status" value="2"/>
</dbReference>
<feature type="non-terminal residue" evidence="7">
    <location>
        <position position="1"/>
    </location>
</feature>
<sequence length="204" mass="22573">HPSRWDSLGIPVLSQVVSSANSTTTDCQSNRTVTFTPTMDSRLYMLSLLPFVVLLSFIQNLKVLSVFSMLANVAMLISLVMIYQYIVRDIPDPKALPLAAAWKTYPLFFGTAIFAFEGIGVVSPRLGMQRNGKGPPCSILLFLLLLSQVLPLENKMKNPRQFPLILYVGMTIVTILYISLGVLGYLRFGAAIQASITLNLPNCW</sequence>
<keyword evidence="2 5" id="KW-0812">Transmembrane</keyword>
<keyword evidence="8" id="KW-1185">Reference proteome</keyword>
<evidence type="ECO:0000256" key="1">
    <source>
        <dbReference type="ARBA" id="ARBA00004141"/>
    </source>
</evidence>
<proteinExistence type="predicted"/>
<evidence type="ECO:0000256" key="4">
    <source>
        <dbReference type="ARBA" id="ARBA00023136"/>
    </source>
</evidence>
<dbReference type="GO" id="GO:0015180">
    <property type="term" value="F:L-alanine transmembrane transporter activity"/>
    <property type="evidence" value="ECO:0007669"/>
    <property type="project" value="TreeGrafter"/>
</dbReference>
<feature type="transmembrane region" description="Helical" evidence="5">
    <location>
        <begin position="41"/>
        <end position="58"/>
    </location>
</feature>
<dbReference type="GO" id="GO:0005280">
    <property type="term" value="F:amino acid:proton symporter activity"/>
    <property type="evidence" value="ECO:0007669"/>
    <property type="project" value="TreeGrafter"/>
</dbReference>
<feature type="domain" description="Amino acid transporter transmembrane" evidence="6">
    <location>
        <begin position="31"/>
        <end position="124"/>
    </location>
</feature>
<name>A0A2P4SCS9_BAMTH</name>
<evidence type="ECO:0000259" key="6">
    <source>
        <dbReference type="Pfam" id="PF01490"/>
    </source>
</evidence>
<evidence type="ECO:0000256" key="3">
    <source>
        <dbReference type="ARBA" id="ARBA00022989"/>
    </source>
</evidence>
<keyword evidence="3 5" id="KW-1133">Transmembrane helix</keyword>
<feature type="domain" description="Amino acid transporter transmembrane" evidence="6">
    <location>
        <begin position="149"/>
        <end position="203"/>
    </location>
</feature>
<organism evidence="7 8">
    <name type="scientific">Bambusicola thoracicus</name>
    <name type="common">Chinese bamboo-partridge</name>
    <name type="synonym">Perdix thoracica</name>
    <dbReference type="NCBI Taxonomy" id="9083"/>
    <lineage>
        <taxon>Eukaryota</taxon>
        <taxon>Metazoa</taxon>
        <taxon>Chordata</taxon>
        <taxon>Craniata</taxon>
        <taxon>Vertebrata</taxon>
        <taxon>Euteleostomi</taxon>
        <taxon>Archelosauria</taxon>
        <taxon>Archosauria</taxon>
        <taxon>Dinosauria</taxon>
        <taxon>Saurischia</taxon>
        <taxon>Theropoda</taxon>
        <taxon>Coelurosauria</taxon>
        <taxon>Aves</taxon>
        <taxon>Neognathae</taxon>
        <taxon>Galloanserae</taxon>
        <taxon>Galliformes</taxon>
        <taxon>Phasianidae</taxon>
        <taxon>Perdicinae</taxon>
        <taxon>Bambusicola</taxon>
    </lineage>
</organism>
<comment type="caution">
    <text evidence="7">The sequence shown here is derived from an EMBL/GenBank/DDBJ whole genome shotgun (WGS) entry which is preliminary data.</text>
</comment>
<feature type="transmembrane region" description="Helical" evidence="5">
    <location>
        <begin position="105"/>
        <end position="122"/>
    </location>
</feature>
<accession>A0A2P4SCS9</accession>
<dbReference type="EMBL" id="PPHD01063793">
    <property type="protein sequence ID" value="POI21890.1"/>
    <property type="molecule type" value="Genomic_DNA"/>
</dbReference>
<feature type="transmembrane region" description="Helical" evidence="5">
    <location>
        <begin position="164"/>
        <end position="186"/>
    </location>
</feature>
<evidence type="ECO:0000313" key="7">
    <source>
        <dbReference type="EMBL" id="POI21890.1"/>
    </source>
</evidence>
<reference evidence="7 8" key="1">
    <citation type="submission" date="2018-01" db="EMBL/GenBank/DDBJ databases">
        <title>Comparison of the Chinese Bamboo Partridge and Red Junglefowl genome sequences highlights the importance of demography in genome evolution.</title>
        <authorList>
            <person name="Tiley G.P."/>
            <person name="Kimball R.T."/>
            <person name="Braun E.L."/>
            <person name="Burleigh J.G."/>
        </authorList>
    </citation>
    <scope>NUCLEOTIDE SEQUENCE [LARGE SCALE GENOMIC DNA]</scope>
    <source>
        <strain evidence="7">RTK389</strain>
        <tissue evidence="7">Blood</tissue>
    </source>
</reference>
<feature type="transmembrane region" description="Helical" evidence="5">
    <location>
        <begin position="65"/>
        <end position="85"/>
    </location>
</feature>
<gene>
    <name evidence="7" type="ORF">CIB84_014363</name>
</gene>
<evidence type="ECO:0000256" key="2">
    <source>
        <dbReference type="ARBA" id="ARBA00022692"/>
    </source>
</evidence>
<dbReference type="InterPro" id="IPR013057">
    <property type="entry name" value="AA_transpt_TM"/>
</dbReference>
<dbReference type="Proteomes" id="UP000237246">
    <property type="component" value="Unassembled WGS sequence"/>
</dbReference>
<dbReference type="GO" id="GO:0015187">
    <property type="term" value="F:glycine transmembrane transporter activity"/>
    <property type="evidence" value="ECO:0007669"/>
    <property type="project" value="TreeGrafter"/>
</dbReference>
<dbReference type="AlphaFoldDB" id="A0A2P4SCS9"/>
<dbReference type="OrthoDB" id="1684102at2759"/>
<evidence type="ECO:0000256" key="5">
    <source>
        <dbReference type="SAM" id="Phobius"/>
    </source>
</evidence>
<dbReference type="PANTHER" id="PTHR22950:SF188">
    <property type="entry name" value="PROTON-COUPLED AMINO ACID TRANSPORTER 1"/>
    <property type="match status" value="1"/>
</dbReference>
<comment type="subcellular location">
    <subcellularLocation>
        <location evidence="1">Membrane</location>
        <topology evidence="1">Multi-pass membrane protein</topology>
    </subcellularLocation>
</comment>
<dbReference type="PANTHER" id="PTHR22950">
    <property type="entry name" value="AMINO ACID TRANSPORTER"/>
    <property type="match status" value="1"/>
</dbReference>
<keyword evidence="4 5" id="KW-0472">Membrane</keyword>
<dbReference type="GO" id="GO:0005774">
    <property type="term" value="C:vacuolar membrane"/>
    <property type="evidence" value="ECO:0007669"/>
    <property type="project" value="TreeGrafter"/>
</dbReference>
<protein>
    <recommendedName>
        <fullName evidence="6">Amino acid transporter transmembrane domain-containing protein</fullName>
    </recommendedName>
</protein>